<dbReference type="Proteomes" id="UP000541185">
    <property type="component" value="Unassembled WGS sequence"/>
</dbReference>
<dbReference type="PANTHER" id="PTHR43334">
    <property type="entry name" value="ACETATE--COA LIGASE [ADP-FORMING]"/>
    <property type="match status" value="1"/>
</dbReference>
<dbReference type="AlphaFoldDB" id="A0A848HA96"/>
<dbReference type="SUPFAM" id="SSF51735">
    <property type="entry name" value="NAD(P)-binding Rossmann-fold domains"/>
    <property type="match status" value="1"/>
</dbReference>
<evidence type="ECO:0000256" key="2">
    <source>
        <dbReference type="ARBA" id="ARBA00022741"/>
    </source>
</evidence>
<evidence type="ECO:0000256" key="4">
    <source>
        <dbReference type="ARBA" id="ARBA00060888"/>
    </source>
</evidence>
<dbReference type="Gene3D" id="3.30.470.20">
    <property type="entry name" value="ATP-grasp fold, B domain"/>
    <property type="match status" value="1"/>
</dbReference>
<dbReference type="Pfam" id="PF13380">
    <property type="entry name" value="CoA_binding_2"/>
    <property type="match status" value="1"/>
</dbReference>
<dbReference type="InterPro" id="IPR013815">
    <property type="entry name" value="ATP_grasp_subdomain_1"/>
</dbReference>
<protein>
    <submittedName>
        <fullName evidence="7">Acetate--CoA ligase family protein</fullName>
    </submittedName>
</protein>
<dbReference type="Gene3D" id="3.30.1490.20">
    <property type="entry name" value="ATP-grasp fold, A domain"/>
    <property type="match status" value="1"/>
</dbReference>
<dbReference type="InterPro" id="IPR016102">
    <property type="entry name" value="Succinyl-CoA_synth-like"/>
</dbReference>
<dbReference type="GO" id="GO:0005524">
    <property type="term" value="F:ATP binding"/>
    <property type="evidence" value="ECO:0007669"/>
    <property type="project" value="UniProtKB-UniRule"/>
</dbReference>
<dbReference type="GO" id="GO:0046872">
    <property type="term" value="F:metal ion binding"/>
    <property type="evidence" value="ECO:0007669"/>
    <property type="project" value="InterPro"/>
</dbReference>
<gene>
    <name evidence="7" type="ORF">HHL11_12300</name>
</gene>
<proteinExistence type="inferred from homology"/>
<organism evidence="7 8">
    <name type="scientific">Ramlibacter agri</name>
    <dbReference type="NCBI Taxonomy" id="2728837"/>
    <lineage>
        <taxon>Bacteria</taxon>
        <taxon>Pseudomonadati</taxon>
        <taxon>Pseudomonadota</taxon>
        <taxon>Betaproteobacteria</taxon>
        <taxon>Burkholderiales</taxon>
        <taxon>Comamonadaceae</taxon>
        <taxon>Ramlibacter</taxon>
    </lineage>
</organism>
<accession>A0A848HA96</accession>
<dbReference type="FunFam" id="3.30.1490.20:FF:000020">
    <property type="entry name" value="Protein lysine acetyltransferase"/>
    <property type="match status" value="1"/>
</dbReference>
<dbReference type="Pfam" id="PF13549">
    <property type="entry name" value="ATP-grasp_5"/>
    <property type="match status" value="1"/>
</dbReference>
<evidence type="ECO:0000313" key="8">
    <source>
        <dbReference type="Proteomes" id="UP000541185"/>
    </source>
</evidence>
<dbReference type="InterPro" id="IPR051538">
    <property type="entry name" value="Acyl-CoA_Synth/Transferase"/>
</dbReference>
<dbReference type="InterPro" id="IPR032875">
    <property type="entry name" value="Succ_CoA_lig_flav_dom"/>
</dbReference>
<dbReference type="InterPro" id="IPR011761">
    <property type="entry name" value="ATP-grasp"/>
</dbReference>
<dbReference type="Pfam" id="PF13607">
    <property type="entry name" value="Succ_CoA_lig"/>
    <property type="match status" value="1"/>
</dbReference>
<comment type="caution">
    <text evidence="7">The sequence shown here is derived from an EMBL/GenBank/DDBJ whole genome shotgun (WGS) entry which is preliminary data.</text>
</comment>
<keyword evidence="1 7" id="KW-0436">Ligase</keyword>
<feature type="domain" description="ATP-grasp" evidence="6">
    <location>
        <begin position="495"/>
        <end position="531"/>
    </location>
</feature>
<dbReference type="RefSeq" id="WP_169418659.1">
    <property type="nucleotide sequence ID" value="NZ_JABBFX010000001.1"/>
</dbReference>
<evidence type="ECO:0000256" key="5">
    <source>
        <dbReference type="PROSITE-ProRule" id="PRU00409"/>
    </source>
</evidence>
<keyword evidence="8" id="KW-1185">Reference proteome</keyword>
<dbReference type="SUPFAM" id="SSF52210">
    <property type="entry name" value="Succinyl-CoA synthetase domains"/>
    <property type="match status" value="2"/>
</dbReference>
<evidence type="ECO:0000256" key="1">
    <source>
        <dbReference type="ARBA" id="ARBA00022598"/>
    </source>
</evidence>
<dbReference type="InterPro" id="IPR036291">
    <property type="entry name" value="NAD(P)-bd_dom_sf"/>
</dbReference>
<dbReference type="PANTHER" id="PTHR43334:SF1">
    <property type="entry name" value="3-HYDROXYPROPIONATE--COA LIGASE [ADP-FORMING]"/>
    <property type="match status" value="1"/>
</dbReference>
<sequence>MYRDVAALVRPQAVAIVGASAKRSTQGNVVIENLRAWGYPGRILPVHPSAAEVDGLPACNGAAALPPAVDTAIVAVPAAEVLQTLRQLEAAGVRSANVFSNGFSAEQEAAIRAFGTTTAMSINGPNCMGLVNFTDKAPLYPSRPSLRLKPGRVALVAQSGSAAISVMNSITTGLSKVVTVGSEYQVTAADYLVWLAQDEATTVVGVVAESIQDPVAFAYAADKLHAAGKALVVLKVGNSEMGAAATQAHTGALVSSRDAFDSFFRSCDIAIARDYDELVASLECAVLAKRRPGAGRIAVAGISGGQTALACDVAEAAGVALAVFSEATQATVHASLPGAPGHNPVDIGATVSKEDRNTPAAFEAILNDPEVGALALLQDSQASLNPRTYENYMLHIPGYAEIARKTGKPVVMISPTGEGLHAGIEEAVQGSGVPVLRGLREGLVAMDHLGRGRPGAAKAWADAHRPDRPLRNPAAAQWRRELAALSGSLPPELAFRLLRSYGVPVVKSLIASSAEEASARAGEVGFPMVVKVASRQINHRSDIGGVVLDVRDASALRDALATITRNVAQHAPQAVIDGFELQEQIAGDAEALIGFAQTPPLGTLMVVGTGGTMVELLNDRALQLAPLSVEEGRALIGKTRLGKLLDGYRSLMPRTDIAPLARLLSGLSDLAADLGDLITACDLNPVLVKKATGELRVVDALMIVRSAG</sequence>
<dbReference type="Gene3D" id="3.40.50.261">
    <property type="entry name" value="Succinyl-CoA synthetase domains"/>
    <property type="match status" value="2"/>
</dbReference>
<keyword evidence="2 5" id="KW-0547">Nucleotide-binding</keyword>
<evidence type="ECO:0000259" key="6">
    <source>
        <dbReference type="PROSITE" id="PS50975"/>
    </source>
</evidence>
<dbReference type="GO" id="GO:0016874">
    <property type="term" value="F:ligase activity"/>
    <property type="evidence" value="ECO:0007669"/>
    <property type="project" value="UniProtKB-KW"/>
</dbReference>
<reference evidence="7 8" key="1">
    <citation type="submission" date="2020-04" db="EMBL/GenBank/DDBJ databases">
        <title>Ramlibacter sp. G-1-2-2 isolated from soil.</title>
        <authorList>
            <person name="Dahal R.H."/>
        </authorList>
    </citation>
    <scope>NUCLEOTIDE SEQUENCE [LARGE SCALE GENOMIC DNA]</scope>
    <source>
        <strain evidence="7 8">G-1-2-2</strain>
    </source>
</reference>
<name>A0A848HA96_9BURK</name>
<comment type="similarity">
    <text evidence="4">In the N-terminal section; belongs to the acetate CoA ligase alpha subunit family.</text>
</comment>
<evidence type="ECO:0000313" key="7">
    <source>
        <dbReference type="EMBL" id="NML44538.1"/>
    </source>
</evidence>
<dbReference type="SMART" id="SM00881">
    <property type="entry name" value="CoA_binding"/>
    <property type="match status" value="1"/>
</dbReference>
<dbReference type="EMBL" id="JABBFX010000001">
    <property type="protein sequence ID" value="NML44538.1"/>
    <property type="molecule type" value="Genomic_DNA"/>
</dbReference>
<keyword evidence="3 5" id="KW-0067">ATP-binding</keyword>
<dbReference type="SUPFAM" id="SSF56059">
    <property type="entry name" value="Glutathione synthetase ATP-binding domain-like"/>
    <property type="match status" value="1"/>
</dbReference>
<dbReference type="Gene3D" id="3.40.50.720">
    <property type="entry name" value="NAD(P)-binding Rossmann-like Domain"/>
    <property type="match status" value="1"/>
</dbReference>
<evidence type="ECO:0000256" key="3">
    <source>
        <dbReference type="ARBA" id="ARBA00022840"/>
    </source>
</evidence>
<dbReference type="PROSITE" id="PS50975">
    <property type="entry name" value="ATP_GRASP"/>
    <property type="match status" value="1"/>
</dbReference>
<dbReference type="InterPro" id="IPR003781">
    <property type="entry name" value="CoA-bd"/>
</dbReference>